<feature type="domain" description="Glycosyltransferase 2-like" evidence="1">
    <location>
        <begin position="17"/>
        <end position="171"/>
    </location>
</feature>
<protein>
    <submittedName>
        <fullName evidence="2">Glycosyltransferase family 2 protein</fullName>
    </submittedName>
</protein>
<gene>
    <name evidence="2" type="ORF">OXIME_000092</name>
</gene>
<name>A0AAX4NDL4_9ARCH</name>
<accession>A0AAX4NDL4</accession>
<evidence type="ECO:0000313" key="3">
    <source>
        <dbReference type="Proteomes" id="UP001451606"/>
    </source>
</evidence>
<dbReference type="KEGG" id="omr:OXIME_000092"/>
<reference evidence="2 3" key="1">
    <citation type="submission" date="2023-09" db="EMBL/GenBank/DDBJ databases">
        <authorList>
            <person name="Golyshina O.V."/>
            <person name="Lunev E.A."/>
            <person name="Bargiela R."/>
            <person name="Gaines M.C."/>
            <person name="Daum B."/>
            <person name="Bale N.J."/>
            <person name="Koenen M."/>
            <person name="Sinninghe Damst J.S."/>
            <person name="Yakimov M."/>
            <person name="Golyshin P.N."/>
        </authorList>
    </citation>
    <scope>NUCLEOTIDE SEQUENCE [LARGE SCALE GENOMIC DNA]</scope>
    <source>
        <strain evidence="2 3">M1</strain>
    </source>
</reference>
<keyword evidence="3" id="KW-1185">Reference proteome</keyword>
<organism evidence="2 3">
    <name type="scientific">Oxyplasma meridianum</name>
    <dbReference type="NCBI Taxonomy" id="3073602"/>
    <lineage>
        <taxon>Archaea</taxon>
        <taxon>Methanobacteriati</taxon>
        <taxon>Thermoplasmatota</taxon>
        <taxon>Thermoplasmata</taxon>
        <taxon>Thermoplasmatales</taxon>
        <taxon>Thermoplasmataceae</taxon>
        <taxon>Oxyplasma</taxon>
    </lineage>
</organism>
<dbReference type="EMBL" id="CP133772">
    <property type="protein sequence ID" value="WYX99560.1"/>
    <property type="molecule type" value="Genomic_DNA"/>
</dbReference>
<dbReference type="AlphaFoldDB" id="A0AAX4NDL4"/>
<dbReference type="PANTHER" id="PTHR48090:SF7">
    <property type="entry name" value="RFBJ PROTEIN"/>
    <property type="match status" value="1"/>
</dbReference>
<evidence type="ECO:0000259" key="1">
    <source>
        <dbReference type="Pfam" id="PF00535"/>
    </source>
</evidence>
<dbReference type="InterPro" id="IPR001173">
    <property type="entry name" value="Glyco_trans_2-like"/>
</dbReference>
<dbReference type="PANTHER" id="PTHR48090">
    <property type="entry name" value="UNDECAPRENYL-PHOSPHATE 4-DEOXY-4-FORMAMIDO-L-ARABINOSE TRANSFERASE-RELATED"/>
    <property type="match status" value="1"/>
</dbReference>
<proteinExistence type="predicted"/>
<dbReference type="Proteomes" id="UP001451606">
    <property type="component" value="Chromosome"/>
</dbReference>
<evidence type="ECO:0000313" key="2">
    <source>
        <dbReference type="EMBL" id="WYX99560.1"/>
    </source>
</evidence>
<dbReference type="CDD" id="cd04179">
    <property type="entry name" value="DPM_DPG-synthase_like"/>
    <property type="match status" value="1"/>
</dbReference>
<sequence>MIDDTGTGNYPFNFKLSAVIPTINEESTIGEIIDDLKNSGVLEIIIVDTNSTDRTREIARERGAKVIDQPKKGYGRAYKTGLKEVTGDIIICMDGDGTYPTNMVRPFVEILVYDKVDFISGDRMKLRTDKNYTTLHYVGNSILNRVAGLLFKISINDSQSGMWVFRSELYKMMGKLSDKMSFSEDIKIEAIRLGTFIEIPIRYGVRITKPKLKTWRDGFSNLFNLFVKRVNT</sequence>
<dbReference type="RefSeq" id="WP_393971533.1">
    <property type="nucleotide sequence ID" value="NZ_CP133772.1"/>
</dbReference>
<dbReference type="Pfam" id="PF00535">
    <property type="entry name" value="Glycos_transf_2"/>
    <property type="match status" value="1"/>
</dbReference>
<dbReference type="GeneID" id="95966816"/>
<dbReference type="Gene3D" id="3.90.550.10">
    <property type="entry name" value="Spore Coat Polysaccharide Biosynthesis Protein SpsA, Chain A"/>
    <property type="match status" value="1"/>
</dbReference>
<dbReference type="InterPro" id="IPR029044">
    <property type="entry name" value="Nucleotide-diphossugar_trans"/>
</dbReference>
<dbReference type="SUPFAM" id="SSF53448">
    <property type="entry name" value="Nucleotide-diphospho-sugar transferases"/>
    <property type="match status" value="1"/>
</dbReference>
<dbReference type="InterPro" id="IPR050256">
    <property type="entry name" value="Glycosyltransferase_2"/>
</dbReference>